<dbReference type="InterPro" id="IPR011104">
    <property type="entry name" value="Hpr_kin/Pase_C"/>
</dbReference>
<gene>
    <name evidence="2" type="ORF">ACFORG_08825</name>
</gene>
<dbReference type="Proteomes" id="UP001595629">
    <property type="component" value="Unassembled WGS sequence"/>
</dbReference>
<dbReference type="Gene3D" id="3.40.50.300">
    <property type="entry name" value="P-loop containing nucleotide triphosphate hydrolases"/>
    <property type="match status" value="1"/>
</dbReference>
<dbReference type="EMBL" id="JBHRXI010000010">
    <property type="protein sequence ID" value="MFC3613857.1"/>
    <property type="molecule type" value="Genomic_DNA"/>
</dbReference>
<keyword evidence="2" id="KW-0808">Transferase</keyword>
<comment type="caution">
    <text evidence="2">The sequence shown here is derived from an EMBL/GenBank/DDBJ whole genome shotgun (WGS) entry which is preliminary data.</text>
</comment>
<dbReference type="Pfam" id="PF07475">
    <property type="entry name" value="Hpr_kinase_C"/>
    <property type="match status" value="1"/>
</dbReference>
<accession>A0ABV7TE46</accession>
<keyword evidence="2" id="KW-0418">Kinase</keyword>
<evidence type="ECO:0000259" key="1">
    <source>
        <dbReference type="Pfam" id="PF07475"/>
    </source>
</evidence>
<feature type="domain" description="HPr kinase/phosphorylase C-terminal" evidence="1">
    <location>
        <begin position="5"/>
        <end position="82"/>
    </location>
</feature>
<protein>
    <submittedName>
        <fullName evidence="2">HPr kinase/phosphorylase</fullName>
    </submittedName>
</protein>
<organism evidence="2 3">
    <name type="scientific">Lutimaribacter marinistellae</name>
    <dbReference type="NCBI Taxonomy" id="1820329"/>
    <lineage>
        <taxon>Bacteria</taxon>
        <taxon>Pseudomonadati</taxon>
        <taxon>Pseudomonadota</taxon>
        <taxon>Alphaproteobacteria</taxon>
        <taxon>Rhodobacterales</taxon>
        <taxon>Roseobacteraceae</taxon>
        <taxon>Lutimaribacter</taxon>
    </lineage>
</organism>
<dbReference type="SUPFAM" id="SSF53795">
    <property type="entry name" value="PEP carboxykinase-like"/>
    <property type="match status" value="1"/>
</dbReference>
<dbReference type="GO" id="GO:0016301">
    <property type="term" value="F:kinase activity"/>
    <property type="evidence" value="ECO:0007669"/>
    <property type="project" value="UniProtKB-KW"/>
</dbReference>
<evidence type="ECO:0000313" key="2">
    <source>
        <dbReference type="EMBL" id="MFC3613857.1"/>
    </source>
</evidence>
<evidence type="ECO:0000313" key="3">
    <source>
        <dbReference type="Proteomes" id="UP001595629"/>
    </source>
</evidence>
<reference evidence="3" key="1">
    <citation type="journal article" date="2019" name="Int. J. Syst. Evol. Microbiol.">
        <title>The Global Catalogue of Microorganisms (GCM) 10K type strain sequencing project: providing services to taxonomists for standard genome sequencing and annotation.</title>
        <authorList>
            <consortium name="The Broad Institute Genomics Platform"/>
            <consortium name="The Broad Institute Genome Sequencing Center for Infectious Disease"/>
            <person name="Wu L."/>
            <person name="Ma J."/>
        </authorList>
    </citation>
    <scope>NUCLEOTIDE SEQUENCE [LARGE SCALE GENOMIC DNA]</scope>
    <source>
        <strain evidence="3">KCTC 42911</strain>
    </source>
</reference>
<keyword evidence="3" id="KW-1185">Reference proteome</keyword>
<name>A0ABV7TE46_9RHOB</name>
<dbReference type="RefSeq" id="WP_386735052.1">
    <property type="nucleotide sequence ID" value="NZ_JBHRXI010000010.1"/>
</dbReference>
<proteinExistence type="predicted"/>
<sequence>MTDGAPETLLHGSSVAIAEQGLLVLGGSGSGKSGLCLRLIALGAELISDDRVRVIRGDDGIWLSRPAGLPPLVEARGIGLLKSHPVGPVRASWVVDMDRVETERLPRYRTKCILGHEVPLLRRVDAPHFEASLIQILKAGRQHPEGTPE</sequence>
<dbReference type="InterPro" id="IPR027417">
    <property type="entry name" value="P-loop_NTPase"/>
</dbReference>